<evidence type="ECO:0000256" key="1">
    <source>
        <dbReference type="SAM" id="MobiDB-lite"/>
    </source>
</evidence>
<feature type="region of interest" description="Disordered" evidence="1">
    <location>
        <begin position="124"/>
        <end position="179"/>
    </location>
</feature>
<reference evidence="2 3" key="1">
    <citation type="submission" date="2024-01" db="EMBL/GenBank/DDBJ databases">
        <title>The genome of the rayed Mediterranean limpet Patella caerulea (Linnaeus, 1758).</title>
        <authorList>
            <person name="Anh-Thu Weber A."/>
            <person name="Halstead-Nussloch G."/>
        </authorList>
    </citation>
    <scope>NUCLEOTIDE SEQUENCE [LARGE SCALE GENOMIC DNA]</scope>
    <source>
        <strain evidence="2">AATW-2023a</strain>
        <tissue evidence="2">Whole specimen</tissue>
    </source>
</reference>
<protein>
    <submittedName>
        <fullName evidence="2">Uncharacterized protein</fullName>
    </submittedName>
</protein>
<accession>A0AAN8JJA9</accession>
<organism evidence="2 3">
    <name type="scientific">Patella caerulea</name>
    <name type="common">Rayed Mediterranean limpet</name>
    <dbReference type="NCBI Taxonomy" id="87958"/>
    <lineage>
        <taxon>Eukaryota</taxon>
        <taxon>Metazoa</taxon>
        <taxon>Spiralia</taxon>
        <taxon>Lophotrochozoa</taxon>
        <taxon>Mollusca</taxon>
        <taxon>Gastropoda</taxon>
        <taxon>Patellogastropoda</taxon>
        <taxon>Patelloidea</taxon>
        <taxon>Patellidae</taxon>
        <taxon>Patella</taxon>
    </lineage>
</organism>
<sequence>MPLMHKRAVEMSRVIQTSAFHGKASATVSNSADSEPQPSTSGAGASLGPVGNRKRPVISSDEESDMETETAPSVFPTLSSADDIDAPPSPPPPQLISFEPRSFSSSEDEDDYLFISNKRSRVASIESEEEEASADDNDFVPPTPPPVISTPSPPSAIAPPSPMAPASPPPALVPSSEPSSSYVPVHGRRAFAPFHISAMERVFDWLIRGELQLCQSIIKRLLLLASEGDSEILQPFSSKQMYDRLRILRAKWAKAH</sequence>
<proteinExistence type="predicted"/>
<dbReference type="AlphaFoldDB" id="A0AAN8JJA9"/>
<evidence type="ECO:0000313" key="3">
    <source>
        <dbReference type="Proteomes" id="UP001347796"/>
    </source>
</evidence>
<feature type="compositionally biased region" description="Acidic residues" evidence="1">
    <location>
        <begin position="126"/>
        <end position="138"/>
    </location>
</feature>
<comment type="caution">
    <text evidence="2">The sequence shown here is derived from an EMBL/GenBank/DDBJ whole genome shotgun (WGS) entry which is preliminary data.</text>
</comment>
<evidence type="ECO:0000313" key="2">
    <source>
        <dbReference type="EMBL" id="KAK6176928.1"/>
    </source>
</evidence>
<feature type="compositionally biased region" description="Pro residues" evidence="1">
    <location>
        <begin position="141"/>
        <end position="172"/>
    </location>
</feature>
<dbReference type="Proteomes" id="UP001347796">
    <property type="component" value="Unassembled WGS sequence"/>
</dbReference>
<name>A0AAN8JJA9_PATCE</name>
<feature type="compositionally biased region" description="Polar residues" evidence="1">
    <location>
        <begin position="26"/>
        <end position="43"/>
    </location>
</feature>
<feature type="region of interest" description="Disordered" evidence="1">
    <location>
        <begin position="20"/>
        <end position="110"/>
    </location>
</feature>
<keyword evidence="3" id="KW-1185">Reference proteome</keyword>
<dbReference type="EMBL" id="JAZGQO010000010">
    <property type="protein sequence ID" value="KAK6176928.1"/>
    <property type="molecule type" value="Genomic_DNA"/>
</dbReference>
<gene>
    <name evidence="2" type="ORF">SNE40_015132</name>
</gene>